<sequence>MSDMIQGRCHCGMVTFEVSRPEFAVRCNCSICRRYAATWAHCPPNEGRILTGEDHVTSYSWGDHLIDFHACKTCGCVTHWGPGSAADQDRFAVNLNMADPAALHGLRIRRFDGAESWEFLD</sequence>
<evidence type="ECO:0000313" key="6">
    <source>
        <dbReference type="Proteomes" id="UP000050471"/>
    </source>
</evidence>
<dbReference type="STRING" id="154981.AKJ29_16495"/>
<evidence type="ECO:0000313" key="5">
    <source>
        <dbReference type="EMBL" id="KPN64235.1"/>
    </source>
</evidence>
<dbReference type="GO" id="GO:0046872">
    <property type="term" value="F:metal ion binding"/>
    <property type="evidence" value="ECO:0007669"/>
    <property type="project" value="UniProtKB-KW"/>
</dbReference>
<evidence type="ECO:0000259" key="4">
    <source>
        <dbReference type="PROSITE" id="PS51891"/>
    </source>
</evidence>
<keyword evidence="2" id="KW-0479">Metal-binding</keyword>
<evidence type="ECO:0000256" key="3">
    <source>
        <dbReference type="ARBA" id="ARBA00022833"/>
    </source>
</evidence>
<keyword evidence="6" id="KW-1185">Reference proteome</keyword>
<evidence type="ECO:0000256" key="1">
    <source>
        <dbReference type="ARBA" id="ARBA00005495"/>
    </source>
</evidence>
<reference evidence="5 6" key="1">
    <citation type="submission" date="2015-09" db="EMBL/GenBank/DDBJ databases">
        <title>Draft genome sequence of Aliiroseovarius crassostreae CV919-312TSm, the causative agent of Roseovarius Oyster Disease (formerly Juvenile Oyster Disease).</title>
        <authorList>
            <person name="Kessner L."/>
            <person name="Spinard E."/>
            <person name="Nelson D."/>
        </authorList>
    </citation>
    <scope>NUCLEOTIDE SEQUENCE [LARGE SCALE GENOMIC DNA]</scope>
    <source>
        <strain evidence="5 6">CV919-312</strain>
    </source>
</reference>
<dbReference type="Proteomes" id="UP000050471">
    <property type="component" value="Unassembled WGS sequence"/>
</dbReference>
<dbReference type="AlphaFoldDB" id="A0A0N8IBW4"/>
<organism evidence="5 6">
    <name type="scientific">Aliiroseovarius crassostreae</name>
    <dbReference type="NCBI Taxonomy" id="154981"/>
    <lineage>
        <taxon>Bacteria</taxon>
        <taxon>Pseudomonadati</taxon>
        <taxon>Pseudomonadota</taxon>
        <taxon>Alphaproteobacteria</taxon>
        <taxon>Rhodobacterales</taxon>
        <taxon>Paracoccaceae</taxon>
        <taxon>Aliiroseovarius</taxon>
    </lineage>
</organism>
<feature type="domain" description="CENP-V/GFA" evidence="4">
    <location>
        <begin position="5"/>
        <end position="118"/>
    </location>
</feature>
<dbReference type="PANTHER" id="PTHR28620:SF1">
    <property type="entry name" value="CENP-V_GFA DOMAIN-CONTAINING PROTEIN"/>
    <property type="match status" value="1"/>
</dbReference>
<dbReference type="InterPro" id="IPR006913">
    <property type="entry name" value="CENP-V/GFA"/>
</dbReference>
<dbReference type="GO" id="GO:0016846">
    <property type="term" value="F:carbon-sulfur lyase activity"/>
    <property type="evidence" value="ECO:0007669"/>
    <property type="project" value="InterPro"/>
</dbReference>
<dbReference type="Pfam" id="PF04828">
    <property type="entry name" value="GFA"/>
    <property type="match status" value="1"/>
</dbReference>
<accession>A0A0N8IBW4</accession>
<evidence type="ECO:0000256" key="2">
    <source>
        <dbReference type="ARBA" id="ARBA00022723"/>
    </source>
</evidence>
<gene>
    <name evidence="5" type="ORF">AKJ29_16495</name>
</gene>
<dbReference type="InterPro" id="IPR052355">
    <property type="entry name" value="CENP-V-like"/>
</dbReference>
<dbReference type="PANTHER" id="PTHR28620">
    <property type="entry name" value="CENTROMERE PROTEIN V"/>
    <property type="match status" value="1"/>
</dbReference>
<name>A0A0N8IBW4_9RHOB</name>
<proteinExistence type="inferred from homology"/>
<dbReference type="RefSeq" id="WP_055188283.1">
    <property type="nucleotide sequence ID" value="NZ_FPBS01000001.1"/>
</dbReference>
<dbReference type="EMBL" id="LKBA01000004">
    <property type="protein sequence ID" value="KPN64235.1"/>
    <property type="molecule type" value="Genomic_DNA"/>
</dbReference>
<dbReference type="SUPFAM" id="SSF51316">
    <property type="entry name" value="Mss4-like"/>
    <property type="match status" value="1"/>
</dbReference>
<comment type="caution">
    <text evidence="5">The sequence shown here is derived from an EMBL/GenBank/DDBJ whole genome shotgun (WGS) entry which is preliminary data.</text>
</comment>
<keyword evidence="3" id="KW-0862">Zinc</keyword>
<protein>
    <recommendedName>
        <fullName evidence="4">CENP-V/GFA domain-containing protein</fullName>
    </recommendedName>
</protein>
<dbReference type="InterPro" id="IPR011057">
    <property type="entry name" value="Mss4-like_sf"/>
</dbReference>
<comment type="similarity">
    <text evidence="1">Belongs to the Gfa family.</text>
</comment>
<dbReference type="Gene3D" id="2.170.150.70">
    <property type="match status" value="1"/>
</dbReference>
<dbReference type="PROSITE" id="PS51891">
    <property type="entry name" value="CENP_V_GFA"/>
    <property type="match status" value="1"/>
</dbReference>